<dbReference type="GO" id="GO:0003677">
    <property type="term" value="F:DNA binding"/>
    <property type="evidence" value="ECO:0007669"/>
    <property type="project" value="TreeGrafter"/>
</dbReference>
<dbReference type="PANTHER" id="PTHR28027:SF2">
    <property type="entry name" value="TRANSCRIPTIONAL REGULATOR MIT1"/>
    <property type="match status" value="1"/>
</dbReference>
<name>A0A0D0D0P3_9AGAR</name>
<evidence type="ECO:0008006" key="4">
    <source>
        <dbReference type="Google" id="ProtNLM"/>
    </source>
</evidence>
<dbReference type="Pfam" id="PF09729">
    <property type="entry name" value="Gti1_Pac2"/>
    <property type="match status" value="1"/>
</dbReference>
<dbReference type="Proteomes" id="UP000053593">
    <property type="component" value="Unassembled WGS sequence"/>
</dbReference>
<feature type="compositionally biased region" description="Low complexity" evidence="1">
    <location>
        <begin position="188"/>
        <end position="199"/>
    </location>
</feature>
<dbReference type="EMBL" id="KN834767">
    <property type="protein sequence ID" value="KIK62573.1"/>
    <property type="molecule type" value="Genomic_DNA"/>
</dbReference>
<evidence type="ECO:0000256" key="1">
    <source>
        <dbReference type="SAM" id="MobiDB-lite"/>
    </source>
</evidence>
<dbReference type="InterPro" id="IPR018608">
    <property type="entry name" value="Gti1/Pac2"/>
</dbReference>
<evidence type="ECO:0000313" key="3">
    <source>
        <dbReference type="Proteomes" id="UP000053593"/>
    </source>
</evidence>
<organism evidence="2 3">
    <name type="scientific">Collybiopsis luxurians FD-317 M1</name>
    <dbReference type="NCBI Taxonomy" id="944289"/>
    <lineage>
        <taxon>Eukaryota</taxon>
        <taxon>Fungi</taxon>
        <taxon>Dikarya</taxon>
        <taxon>Basidiomycota</taxon>
        <taxon>Agaricomycotina</taxon>
        <taxon>Agaricomycetes</taxon>
        <taxon>Agaricomycetidae</taxon>
        <taxon>Agaricales</taxon>
        <taxon>Marasmiineae</taxon>
        <taxon>Omphalotaceae</taxon>
        <taxon>Collybiopsis</taxon>
        <taxon>Collybiopsis luxurians</taxon>
    </lineage>
</organism>
<feature type="region of interest" description="Disordered" evidence="1">
    <location>
        <begin position="181"/>
        <end position="201"/>
    </location>
</feature>
<keyword evidence="3" id="KW-1185">Reference proteome</keyword>
<protein>
    <recommendedName>
        <fullName evidence="4">Gti1/Pac2 family-domain-containing protein</fullName>
    </recommendedName>
</protein>
<dbReference type="OrthoDB" id="5572844at2759"/>
<sequence>MNALQLIYAAQQGVIPRITHRSDDAERRSMIESGAVFIFSGEVIGIKRWTDGLLWSSPVIIGDFLVYRERASDRESHEKPNTENIRNSKLQRRNYQGTPDGFIKKTITVTIEGSDFHLISYYTFEDIRNGRLKQPSFHPDIRRLYMPPPHTFQLMGIPPKAKIGPDRHSRFAAGPEELDTIDCTAGKPTHSSPDSPTSTMQSSVDLQNLLNLRSASTNTAYSRTSRWDERAVPTQTARIETLGLRSQYMRPPLPSDLHTHLGGLQKQSIESSQRTSSGRSVQNALWQFTSEWRSIEKVSW</sequence>
<dbReference type="HOGENOM" id="CLU_927668_0_0_1"/>
<proteinExistence type="predicted"/>
<accession>A0A0D0D0P3</accession>
<dbReference type="PANTHER" id="PTHR28027">
    <property type="entry name" value="TRANSCRIPTIONAL REGULATOR MIT1"/>
    <property type="match status" value="1"/>
</dbReference>
<reference evidence="2 3" key="1">
    <citation type="submission" date="2014-04" db="EMBL/GenBank/DDBJ databases">
        <title>Evolutionary Origins and Diversification of the Mycorrhizal Mutualists.</title>
        <authorList>
            <consortium name="DOE Joint Genome Institute"/>
            <consortium name="Mycorrhizal Genomics Consortium"/>
            <person name="Kohler A."/>
            <person name="Kuo A."/>
            <person name="Nagy L.G."/>
            <person name="Floudas D."/>
            <person name="Copeland A."/>
            <person name="Barry K.W."/>
            <person name="Cichocki N."/>
            <person name="Veneault-Fourrey C."/>
            <person name="LaButti K."/>
            <person name="Lindquist E.A."/>
            <person name="Lipzen A."/>
            <person name="Lundell T."/>
            <person name="Morin E."/>
            <person name="Murat C."/>
            <person name="Riley R."/>
            <person name="Ohm R."/>
            <person name="Sun H."/>
            <person name="Tunlid A."/>
            <person name="Henrissat B."/>
            <person name="Grigoriev I.V."/>
            <person name="Hibbett D.S."/>
            <person name="Martin F."/>
        </authorList>
    </citation>
    <scope>NUCLEOTIDE SEQUENCE [LARGE SCALE GENOMIC DNA]</scope>
    <source>
        <strain evidence="2 3">FD-317 M1</strain>
    </source>
</reference>
<gene>
    <name evidence="2" type="ORF">GYMLUDRAFT_242725</name>
</gene>
<dbReference type="AlphaFoldDB" id="A0A0D0D0P3"/>
<evidence type="ECO:0000313" key="2">
    <source>
        <dbReference type="EMBL" id="KIK62573.1"/>
    </source>
</evidence>